<protein>
    <submittedName>
        <fullName evidence="6">5-methylthioadenosine/S-adenosylhomocysteine deaminase</fullName>
    </submittedName>
</protein>
<evidence type="ECO:0000256" key="2">
    <source>
        <dbReference type="ARBA" id="ARBA00022801"/>
    </source>
</evidence>
<dbReference type="SUPFAM" id="SSF51556">
    <property type="entry name" value="Metallo-dependent hydrolases"/>
    <property type="match status" value="1"/>
</dbReference>
<dbReference type="GO" id="GO:0016810">
    <property type="term" value="F:hydrolase activity, acting on carbon-nitrogen (but not peptide) bonds"/>
    <property type="evidence" value="ECO:0007669"/>
    <property type="project" value="InterPro"/>
</dbReference>
<dbReference type="OrthoDB" id="9807210at2"/>
<dbReference type="Pfam" id="PF01979">
    <property type="entry name" value="Amidohydro_1"/>
    <property type="match status" value="1"/>
</dbReference>
<evidence type="ECO:0000259" key="4">
    <source>
        <dbReference type="Pfam" id="PF01979"/>
    </source>
</evidence>
<evidence type="ECO:0000313" key="6">
    <source>
        <dbReference type="EMBL" id="SMB92016.1"/>
    </source>
</evidence>
<keyword evidence="7" id="KW-1185">Reference proteome</keyword>
<dbReference type="InterPro" id="IPR006680">
    <property type="entry name" value="Amidohydro-rel"/>
</dbReference>
<dbReference type="CDD" id="cd01298">
    <property type="entry name" value="ATZ_TRZ_like"/>
    <property type="match status" value="1"/>
</dbReference>
<gene>
    <name evidence="6" type="ORF">SAMN00808754_0558</name>
</gene>
<dbReference type="InterPro" id="IPR050287">
    <property type="entry name" value="MTA/SAH_deaminase"/>
</dbReference>
<dbReference type="SUPFAM" id="SSF51338">
    <property type="entry name" value="Composite domain of metallo-dependent hydrolases"/>
    <property type="match status" value="2"/>
</dbReference>
<dbReference type="AlphaFoldDB" id="A0A1W1VFD9"/>
<keyword evidence="2" id="KW-0378">Hydrolase</keyword>
<dbReference type="PANTHER" id="PTHR43794:SF11">
    <property type="entry name" value="AMIDOHYDROLASE-RELATED DOMAIN-CONTAINING PROTEIN"/>
    <property type="match status" value="1"/>
</dbReference>
<evidence type="ECO:0000259" key="5">
    <source>
        <dbReference type="Pfam" id="PF22039"/>
    </source>
</evidence>
<keyword evidence="3" id="KW-0862">Zinc</keyword>
<evidence type="ECO:0000313" key="7">
    <source>
        <dbReference type="Proteomes" id="UP000192569"/>
    </source>
</evidence>
<evidence type="ECO:0000256" key="3">
    <source>
        <dbReference type="ARBA" id="ARBA00022833"/>
    </source>
</evidence>
<evidence type="ECO:0000256" key="1">
    <source>
        <dbReference type="ARBA" id="ARBA00022723"/>
    </source>
</evidence>
<reference evidence="6 7" key="1">
    <citation type="submission" date="2017-04" db="EMBL/GenBank/DDBJ databases">
        <authorList>
            <person name="Afonso C.L."/>
            <person name="Miller P.J."/>
            <person name="Scott M.A."/>
            <person name="Spackman E."/>
            <person name="Goraichik I."/>
            <person name="Dimitrov K.M."/>
            <person name="Suarez D.L."/>
            <person name="Swayne D.E."/>
        </authorList>
    </citation>
    <scope>NUCLEOTIDE SEQUENCE [LARGE SCALE GENOMIC DNA]</scope>
    <source>
        <strain evidence="6 7">ToBE</strain>
    </source>
</reference>
<keyword evidence="1" id="KW-0479">Metal-binding</keyword>
<dbReference type="Proteomes" id="UP000192569">
    <property type="component" value="Chromosome I"/>
</dbReference>
<feature type="domain" description="Amidohydrolase-related" evidence="4">
    <location>
        <begin position="60"/>
        <end position="423"/>
    </location>
</feature>
<dbReference type="Gene3D" id="2.30.40.10">
    <property type="entry name" value="Urease, subunit C, domain 1"/>
    <property type="match status" value="1"/>
</dbReference>
<dbReference type="GO" id="GO:0046872">
    <property type="term" value="F:metal ion binding"/>
    <property type="evidence" value="ECO:0007669"/>
    <property type="project" value="UniProtKB-KW"/>
</dbReference>
<feature type="domain" description="Aminodeoxyfutalosine deaminase/Imidazolonepropionase-like composite" evidence="5">
    <location>
        <begin position="24"/>
        <end position="49"/>
    </location>
</feature>
<dbReference type="InterPro" id="IPR032466">
    <property type="entry name" value="Metal_Hydrolase"/>
</dbReference>
<dbReference type="Pfam" id="PF22039">
    <property type="entry name" value="HUTI_composite_bact"/>
    <property type="match status" value="1"/>
</dbReference>
<dbReference type="PANTHER" id="PTHR43794">
    <property type="entry name" value="AMINOHYDROLASE SSNA-RELATED"/>
    <property type="match status" value="1"/>
</dbReference>
<dbReference type="RefSeq" id="WP_084663830.1">
    <property type="nucleotide sequence ID" value="NZ_LT838272.1"/>
</dbReference>
<sequence length="468" mass="51354">MLDYLFIHGTVVTINARREIIADGAIGVRGDRIEAVGPTEEVLATYGGARKVIDAQGKAIFPGLINTHNHLFQSLLKGLGDDRVLKDWLAYMTFPSAAFLTPEDTYYGAILGCLDGLHSGTTTMVDFMYPHCCPGLSDGILTAFRELGVRAVYGRGMMNTGERHGVPRAIMQDVTTVEADCHRLFKEFHQADNGRIQIWLAPAAVWSNTREMLLKVKELAKIYDTGIMVHISETPFDREASCVEHGLPDIDVLEQLGMLGPKTLMVHCVYLTDRDVRLSKFFDARVSYNPVSNMYLSSGVAPIPKLLGWGVTVGLATDGAASNNSNDMLETLKFAALLLKVAHLDPTVITAEKVLEMATIDAARALGLEDRIGSLEVGKKADLFIFNPARTAKATPMHNPVSTLVYSASPENIELVMIDGRVVLEDGRVTTVNEATKIKEANERAYKLAERAGTLRFAAERPWRSLAY</sequence>
<proteinExistence type="predicted"/>
<dbReference type="InterPro" id="IPR054418">
    <property type="entry name" value="MQNX/HUTI_composite_N"/>
</dbReference>
<dbReference type="EMBL" id="LT838272">
    <property type="protein sequence ID" value="SMB92016.1"/>
    <property type="molecule type" value="Genomic_DNA"/>
</dbReference>
<dbReference type="InterPro" id="IPR011059">
    <property type="entry name" value="Metal-dep_hydrolase_composite"/>
</dbReference>
<name>A0A1W1VFD9_9FIRM</name>
<accession>A0A1W1VFD9</accession>
<dbReference type="STRING" id="698762.SAMN00808754_0558"/>
<organism evidence="6 7">
    <name type="scientific">Thermanaeromonas toyohensis ToBE</name>
    <dbReference type="NCBI Taxonomy" id="698762"/>
    <lineage>
        <taxon>Bacteria</taxon>
        <taxon>Bacillati</taxon>
        <taxon>Bacillota</taxon>
        <taxon>Clostridia</taxon>
        <taxon>Neomoorellales</taxon>
        <taxon>Neomoorellaceae</taxon>
        <taxon>Thermanaeromonas</taxon>
    </lineage>
</organism>
<dbReference type="Gene3D" id="3.20.20.140">
    <property type="entry name" value="Metal-dependent hydrolases"/>
    <property type="match status" value="1"/>
</dbReference>